<accession>A0A1T4V0N2</accession>
<keyword evidence="1" id="KW-1133">Transmembrane helix</keyword>
<feature type="transmembrane region" description="Helical" evidence="1">
    <location>
        <begin position="860"/>
        <end position="880"/>
    </location>
</feature>
<dbReference type="Proteomes" id="UP000191116">
    <property type="component" value="Unassembled WGS sequence"/>
</dbReference>
<dbReference type="InterPro" id="IPR007111">
    <property type="entry name" value="NACHT_NTPase"/>
</dbReference>
<keyword evidence="1" id="KW-0812">Transmembrane</keyword>
<dbReference type="Pfam" id="PF05729">
    <property type="entry name" value="NACHT"/>
    <property type="match status" value="1"/>
</dbReference>
<feature type="domain" description="NACHT" evidence="2">
    <location>
        <begin position="219"/>
        <end position="358"/>
    </location>
</feature>
<feature type="transmembrane region" description="Helical" evidence="1">
    <location>
        <begin position="62"/>
        <end position="79"/>
    </location>
</feature>
<dbReference type="OrthoDB" id="6875580at2"/>
<dbReference type="EMBL" id="FUWP01000055">
    <property type="protein sequence ID" value="SKA58519.1"/>
    <property type="molecule type" value="Genomic_DNA"/>
</dbReference>
<evidence type="ECO:0000313" key="4">
    <source>
        <dbReference type="Proteomes" id="UP000191116"/>
    </source>
</evidence>
<dbReference type="Gene3D" id="3.40.50.300">
    <property type="entry name" value="P-loop containing nucleotide triphosphate hydrolases"/>
    <property type="match status" value="1"/>
</dbReference>
<dbReference type="PANTHER" id="PTHR46844">
    <property type="entry name" value="SLR5058 PROTEIN"/>
    <property type="match status" value="1"/>
</dbReference>
<feature type="transmembrane region" description="Helical" evidence="1">
    <location>
        <begin position="115"/>
        <end position="135"/>
    </location>
</feature>
<feature type="transmembrane region" description="Helical" evidence="1">
    <location>
        <begin position="85"/>
        <end position="103"/>
    </location>
</feature>
<reference evidence="3 4" key="1">
    <citation type="submission" date="2017-02" db="EMBL/GenBank/DDBJ databases">
        <authorList>
            <person name="Peterson S.W."/>
        </authorList>
    </citation>
    <scope>NUCLEOTIDE SEQUENCE [LARGE SCALE GENOMIC DNA]</scope>
    <source>
        <strain evidence="3 4">CECT 9189</strain>
    </source>
</reference>
<dbReference type="PANTHER" id="PTHR46844:SF1">
    <property type="entry name" value="SLR5058 PROTEIN"/>
    <property type="match status" value="1"/>
</dbReference>
<sequence length="997" mass="115492">MFTNLDSKHKLFFLIFIIGLITVISSYYISGLLLAIFSSSFILFFLYITKNIWGQANSNNKVRIISLSIISITASALLFNNKILSIITSSLLNPIFNGFLNDIPILKEIKITDGLSSSIILVFILCGITIVNYFMRDKSVMGEHPKAIYKEFPKKGYKETLHSFCNVLQNNINKIDIETNWSSEFFTPLNAEVEIITGNKKERKVTDLLKAIRSDKKSQVFLILGDPGSGKSVALRKLCSEMINEVQKTGRIPIYINLKDWTTESQWSEENPPQQKDLLFFIKNSLKSELDVFGCEFIDEYFDDMFKNGRLFIILDSFDEIPALLDENEKSWLVDHLSDLIYKTLAGTHASRGILSSRIFRKPTQKFQTDTKLEIRPFSEIQIKSALEKSVSIDKKQISTIFKERPELISIARNPFTTSLISMYIKDNKNSLPTKQSDLYQSYIRKRLESAQDRVEKYKLSSHDIISCASEIALLMFNTPNYGLGAPINELINKIPNHDVRNVTKILQYIRLGRIGGIDNDSFSFSHRRFNEYLVATKLLKDQSLVNLESIPNDSRWRDALVMYCEVADNNSARNIANYCWEEIKKIADIKPGKINSQYIKSIHCLRFIRDAFRTRKDCLSDFIQPLTKVIYNQINNNDYIVSQKIIIESIGILDESDIDKLVNKSLKINHTWIQDEAFKACRNLQKISDKLAHETINYIYHINDFEFLKRNKEIIFSLSLSDAFIKVRKVISWRKKIIQLNIFALFIAILLQPTLLLFLISSTLIVMFIRRISNNVIPKSSIINMIKFEIILLIILLLFSKDLSTYNYFYPETSLSIYYNLITTLISFMLIPYFDIYMSFKNIHMRFKSKDKKTILKEIIGMIKIPSIIIFCVLFAVLIVFKTISKEFLEYFMTVIHPILLGIISTLFITRIIYLRYKDTKILKNINFDTYIERIFISELLSDMNTYWGKNKLINILLINKSILTGDWPNNKFPEGPGREYISTLASIEEHSLNLN</sequence>
<evidence type="ECO:0000313" key="3">
    <source>
        <dbReference type="EMBL" id="SKA58519.1"/>
    </source>
</evidence>
<feature type="transmembrane region" description="Helical" evidence="1">
    <location>
        <begin position="743"/>
        <end position="770"/>
    </location>
</feature>
<dbReference type="AlphaFoldDB" id="A0A1T4V0N2"/>
<keyword evidence="1" id="KW-0472">Membrane</keyword>
<protein>
    <submittedName>
        <fullName evidence="3">NACHT domain protein</fullName>
    </submittedName>
</protein>
<dbReference type="Pfam" id="PF22729">
    <property type="entry name" value="NCH3"/>
    <property type="match status" value="1"/>
</dbReference>
<gene>
    <name evidence="3" type="ORF">CZ814_03980</name>
</gene>
<feature type="transmembrane region" description="Helical" evidence="1">
    <location>
        <begin position="820"/>
        <end position="839"/>
    </location>
</feature>
<feature type="transmembrane region" description="Helical" evidence="1">
    <location>
        <begin position="12"/>
        <end position="29"/>
    </location>
</feature>
<dbReference type="RefSeq" id="WP_144379629.1">
    <property type="nucleotide sequence ID" value="NZ_AP024854.1"/>
</dbReference>
<dbReference type="SUPFAM" id="SSF52540">
    <property type="entry name" value="P-loop containing nucleoside triphosphate hydrolases"/>
    <property type="match status" value="1"/>
</dbReference>
<dbReference type="InterPro" id="IPR054736">
    <property type="entry name" value="NCH3"/>
</dbReference>
<evidence type="ECO:0000259" key="2">
    <source>
        <dbReference type="PROSITE" id="PS50837"/>
    </source>
</evidence>
<feature type="transmembrane region" description="Helical" evidence="1">
    <location>
        <begin position="782"/>
        <end position="800"/>
    </location>
</feature>
<name>A0A1T4V0N2_9GAMM</name>
<evidence type="ECO:0000256" key="1">
    <source>
        <dbReference type="SAM" id="Phobius"/>
    </source>
</evidence>
<dbReference type="PROSITE" id="PS50837">
    <property type="entry name" value="NACHT"/>
    <property type="match status" value="1"/>
</dbReference>
<organism evidence="3 4">
    <name type="scientific">Photobacterium toruni</name>
    <dbReference type="NCBI Taxonomy" id="1935446"/>
    <lineage>
        <taxon>Bacteria</taxon>
        <taxon>Pseudomonadati</taxon>
        <taxon>Pseudomonadota</taxon>
        <taxon>Gammaproteobacteria</taxon>
        <taxon>Vibrionales</taxon>
        <taxon>Vibrionaceae</taxon>
        <taxon>Photobacterium</taxon>
    </lineage>
</organism>
<proteinExistence type="predicted"/>
<feature type="transmembrane region" description="Helical" evidence="1">
    <location>
        <begin position="892"/>
        <end position="915"/>
    </location>
</feature>
<dbReference type="InterPro" id="IPR027417">
    <property type="entry name" value="P-loop_NTPase"/>
</dbReference>